<keyword evidence="2" id="KW-1185">Reference proteome</keyword>
<reference evidence="2" key="1">
    <citation type="journal article" date="2011" name="MBio">
        <title>Novel metabolic attributes of the genus Cyanothece, comprising a group of unicellular nitrogen-fixing Cyanobacteria.</title>
        <authorList>
            <person name="Bandyopadhyay A."/>
            <person name="Elvitigala T."/>
            <person name="Welsh E."/>
            <person name="Stockel J."/>
            <person name="Liberton M."/>
            <person name="Min H."/>
            <person name="Sherman L.A."/>
            <person name="Pakrasi H.B."/>
        </authorList>
    </citation>
    <scope>NUCLEOTIDE SEQUENCE [LARGE SCALE GENOMIC DNA]</scope>
    <source>
        <strain evidence="2">PCC 7424</strain>
        <plasmid evidence="2">pP742402</plasmid>
    </source>
</reference>
<dbReference type="RefSeq" id="WP_012599558.1">
    <property type="nucleotide sequence ID" value="NC_011737.1"/>
</dbReference>
<dbReference type="KEGG" id="cyc:PCC7424_5480"/>
<dbReference type="InterPro" id="IPR009078">
    <property type="entry name" value="Ferritin-like_SF"/>
</dbReference>
<dbReference type="OrthoDB" id="420095at2"/>
<dbReference type="SUPFAM" id="SSF47240">
    <property type="entry name" value="Ferritin-like"/>
    <property type="match status" value="1"/>
</dbReference>
<proteinExistence type="predicted"/>
<protein>
    <submittedName>
        <fullName evidence="1">Uncharacterized protein</fullName>
    </submittedName>
</protein>
<dbReference type="Proteomes" id="UP000002384">
    <property type="component" value="Plasmid pP742402"/>
</dbReference>
<geneLocation type="plasmid" evidence="1 2">
    <name>pP742402</name>
</geneLocation>
<evidence type="ECO:0000313" key="1">
    <source>
        <dbReference type="EMBL" id="ACK74051.1"/>
    </source>
</evidence>
<gene>
    <name evidence="1" type="ordered locus">PCC7424_5480</name>
</gene>
<evidence type="ECO:0000313" key="2">
    <source>
        <dbReference type="Proteomes" id="UP000002384"/>
    </source>
</evidence>
<dbReference type="HOGENOM" id="CLU_1132932_0_0_3"/>
<accession>B7KMM9</accession>
<name>B7KMM9_GLOC7</name>
<sequence length="224" mass="25992">MDLKTKILHFWATGASAYILARSIRDSSTRPNVLKRFHLSESNAILYLQDLKERAMREGEGWLEEQLEHHIADKVKHSQMLARTLKLVGQEVVDCETLPVEEQVGSLFIEYFKEYPRQTLTPPNIDWIVFAGSTYILEVDSSKEYLYMAKALPENELIWRGLKSEFIEISQDKKRHANYCHEMLTLRLPLEKVESTVEYWRTQKTKALWSVAGQVISKGGNIFS</sequence>
<keyword evidence="1" id="KW-0614">Plasmid</keyword>
<organism evidence="1 2">
    <name type="scientific">Gloeothece citriformis (strain PCC 7424)</name>
    <name type="common">Cyanothece sp. (strain PCC 7424)</name>
    <dbReference type="NCBI Taxonomy" id="65393"/>
    <lineage>
        <taxon>Bacteria</taxon>
        <taxon>Bacillati</taxon>
        <taxon>Cyanobacteriota</taxon>
        <taxon>Cyanophyceae</taxon>
        <taxon>Oscillatoriophycideae</taxon>
        <taxon>Chroococcales</taxon>
        <taxon>Aphanothecaceae</taxon>
        <taxon>Gloeothece</taxon>
        <taxon>Gloeothece citriformis</taxon>
    </lineage>
</organism>
<dbReference type="EMBL" id="CP001293">
    <property type="protein sequence ID" value="ACK74051.1"/>
    <property type="molecule type" value="Genomic_DNA"/>
</dbReference>
<dbReference type="AlphaFoldDB" id="B7KMM9"/>